<accession>L1JD26</accession>
<reference evidence="6" key="2">
    <citation type="submission" date="2012-11" db="EMBL/GenBank/DDBJ databases">
        <authorList>
            <person name="Kuo A."/>
            <person name="Curtis B.A."/>
            <person name="Tanifuji G."/>
            <person name="Burki F."/>
            <person name="Gruber A."/>
            <person name="Irimia M."/>
            <person name="Maruyama S."/>
            <person name="Arias M.C."/>
            <person name="Ball S.G."/>
            <person name="Gile G.H."/>
            <person name="Hirakawa Y."/>
            <person name="Hopkins J.F."/>
            <person name="Rensing S.A."/>
            <person name="Schmutz J."/>
            <person name="Symeonidi A."/>
            <person name="Elias M."/>
            <person name="Eveleigh R.J."/>
            <person name="Herman E.K."/>
            <person name="Klute M.J."/>
            <person name="Nakayama T."/>
            <person name="Obornik M."/>
            <person name="Reyes-Prieto A."/>
            <person name="Armbrust E.V."/>
            <person name="Aves S.J."/>
            <person name="Beiko R.G."/>
            <person name="Coutinho P."/>
            <person name="Dacks J.B."/>
            <person name="Durnford D.G."/>
            <person name="Fast N.M."/>
            <person name="Green B.R."/>
            <person name="Grisdale C."/>
            <person name="Hempe F."/>
            <person name="Henrissat B."/>
            <person name="Hoppner M.P."/>
            <person name="Ishida K.-I."/>
            <person name="Kim E."/>
            <person name="Koreny L."/>
            <person name="Kroth P.G."/>
            <person name="Liu Y."/>
            <person name="Malik S.-B."/>
            <person name="Maier U.G."/>
            <person name="McRose D."/>
            <person name="Mock T."/>
            <person name="Neilson J.A."/>
            <person name="Onodera N.T."/>
            <person name="Poole A.M."/>
            <person name="Pritham E.J."/>
            <person name="Richards T.A."/>
            <person name="Rocap G."/>
            <person name="Roy S.W."/>
            <person name="Sarai C."/>
            <person name="Schaack S."/>
            <person name="Shirato S."/>
            <person name="Slamovits C.H."/>
            <person name="Spencer D.F."/>
            <person name="Suzuki S."/>
            <person name="Worden A.Z."/>
            <person name="Zauner S."/>
            <person name="Barry K."/>
            <person name="Bell C."/>
            <person name="Bharti A.K."/>
            <person name="Crow J.A."/>
            <person name="Grimwood J."/>
            <person name="Kramer R."/>
            <person name="Lindquist E."/>
            <person name="Lucas S."/>
            <person name="Salamov A."/>
            <person name="McFadden G.I."/>
            <person name="Lane C.E."/>
            <person name="Keeling P.J."/>
            <person name="Gray M.W."/>
            <person name="Grigoriev I.V."/>
            <person name="Archibald J.M."/>
        </authorList>
    </citation>
    <scope>NUCLEOTIDE SEQUENCE</scope>
    <source>
        <strain evidence="6">CCMP2712</strain>
    </source>
</reference>
<dbReference type="InterPro" id="IPR033648">
    <property type="entry name" value="AAR2_C"/>
</dbReference>
<reference evidence="5" key="3">
    <citation type="submission" date="2015-06" db="UniProtKB">
        <authorList>
            <consortium name="EnsemblProtists"/>
        </authorList>
    </citation>
    <scope>IDENTIFICATION</scope>
</reference>
<dbReference type="PaxDb" id="55529-EKX46433"/>
<dbReference type="PANTHER" id="PTHR12689">
    <property type="entry name" value="A1 CISTRON SPLICING FACTOR AAR2-RELATED"/>
    <property type="match status" value="1"/>
</dbReference>
<dbReference type="InterPro" id="IPR038514">
    <property type="entry name" value="AAR2_C_sf"/>
</dbReference>
<protein>
    <recommendedName>
        <fullName evidence="7">AAR2 splicing factor homolog</fullName>
    </recommendedName>
</protein>
<dbReference type="PANTHER" id="PTHR12689:SF4">
    <property type="entry name" value="PROTEIN AAR2 HOMOLOG"/>
    <property type="match status" value="1"/>
</dbReference>
<evidence type="ECO:0000256" key="1">
    <source>
        <dbReference type="ARBA" id="ARBA00006281"/>
    </source>
</evidence>
<dbReference type="GO" id="GO:0000244">
    <property type="term" value="P:spliceosomal tri-snRNP complex assembly"/>
    <property type="evidence" value="ECO:0007669"/>
    <property type="project" value="TreeGrafter"/>
</dbReference>
<gene>
    <name evidence="4" type="ORF">GUITHDRAFT_138184</name>
</gene>
<evidence type="ECO:0000313" key="4">
    <source>
        <dbReference type="EMBL" id="EKX46433.1"/>
    </source>
</evidence>
<dbReference type="CDD" id="cd13777">
    <property type="entry name" value="Aar2_N"/>
    <property type="match status" value="1"/>
</dbReference>
<dbReference type="OMA" id="CAFSDII"/>
<organism evidence="4">
    <name type="scientific">Guillardia theta (strain CCMP2712)</name>
    <name type="common">Cryptophyte</name>
    <dbReference type="NCBI Taxonomy" id="905079"/>
    <lineage>
        <taxon>Eukaryota</taxon>
        <taxon>Cryptophyceae</taxon>
        <taxon>Pyrenomonadales</taxon>
        <taxon>Geminigeraceae</taxon>
        <taxon>Guillardia</taxon>
    </lineage>
</organism>
<feature type="domain" description="AAR2 N-terminal" evidence="3">
    <location>
        <begin position="59"/>
        <end position="181"/>
    </location>
</feature>
<dbReference type="EnsemblProtists" id="EKX46433">
    <property type="protein sequence ID" value="EKX46433"/>
    <property type="gene ID" value="GUITHDRAFT_138184"/>
</dbReference>
<dbReference type="Gene3D" id="1.25.40.550">
    <property type="entry name" value="Aar2, C-terminal domain-like"/>
    <property type="match status" value="1"/>
</dbReference>
<dbReference type="InterPro" id="IPR033647">
    <property type="entry name" value="Aar2_N"/>
</dbReference>
<proteinExistence type="inferred from homology"/>
<dbReference type="Proteomes" id="UP000011087">
    <property type="component" value="Unassembled WGS sequence"/>
</dbReference>
<dbReference type="Pfam" id="PF05282">
    <property type="entry name" value="AAR2"/>
    <property type="match status" value="1"/>
</dbReference>
<dbReference type="CDD" id="cd13778">
    <property type="entry name" value="Aar2_C"/>
    <property type="match status" value="1"/>
</dbReference>
<name>L1JD26_GUITC</name>
<sequence>MSMSMDERSSYHDDFNSTDVGLNASDFRARMFEQCRIPWGKLQNNINMSNDQALVRIREGASILLLNFPNEREVGFDMMAWVAGPIFKGFKMIPPGLHFLYWDGGHGMMEGIWYKAVKGRVLVRQWDKELEDFAPGCGMDEESRLRFEEGVRKFDFDRGLAPSSDDDGWRDMTAFVDEHVLVSAGLSFDRHGMTEHLIPGDPDEESKRDDRSRELVAHFPGPARTVLFTQLDRVQLSLGQSKTRLLNVDWATLVIEEILLQSHSGNQSRLLGEFQLSYITFLLLNSLSAFEFWKEMVFHFSSSQDLILRRPGLFHNFLTSLRIQLSHAPKDFFTDEMTSDNFLKAPRGGAECCQDSTSEHATVSYG</sequence>
<dbReference type="InterPro" id="IPR007946">
    <property type="entry name" value="AAR2"/>
</dbReference>
<evidence type="ECO:0008006" key="7">
    <source>
        <dbReference type="Google" id="ProtNLM"/>
    </source>
</evidence>
<dbReference type="AlphaFoldDB" id="L1JD26"/>
<dbReference type="eggNOG" id="KOG3937">
    <property type="taxonomic scope" value="Eukaryota"/>
</dbReference>
<feature type="domain" description="AAR2 C-terminal" evidence="2">
    <location>
        <begin position="251"/>
        <end position="344"/>
    </location>
</feature>
<evidence type="ECO:0000313" key="5">
    <source>
        <dbReference type="EnsemblProtists" id="EKX46433"/>
    </source>
</evidence>
<keyword evidence="6" id="KW-1185">Reference proteome</keyword>
<evidence type="ECO:0000259" key="3">
    <source>
        <dbReference type="Pfam" id="PF20981"/>
    </source>
</evidence>
<evidence type="ECO:0000259" key="2">
    <source>
        <dbReference type="Pfam" id="PF05282"/>
    </source>
</evidence>
<evidence type="ECO:0000313" key="6">
    <source>
        <dbReference type="Proteomes" id="UP000011087"/>
    </source>
</evidence>
<dbReference type="OrthoDB" id="201752at2759"/>
<dbReference type="HOGENOM" id="CLU_036039_0_0_1"/>
<dbReference type="RefSeq" id="XP_005833413.1">
    <property type="nucleotide sequence ID" value="XM_005833356.1"/>
</dbReference>
<dbReference type="EMBL" id="JH992994">
    <property type="protein sequence ID" value="EKX46433.1"/>
    <property type="molecule type" value="Genomic_DNA"/>
</dbReference>
<dbReference type="Pfam" id="PF20981">
    <property type="entry name" value="AAR2_1st"/>
    <property type="match status" value="1"/>
</dbReference>
<dbReference type="GeneID" id="17303137"/>
<dbReference type="STRING" id="905079.L1JD26"/>
<dbReference type="KEGG" id="gtt:GUITHDRAFT_138184"/>
<reference evidence="4 6" key="1">
    <citation type="journal article" date="2012" name="Nature">
        <title>Algal genomes reveal evolutionary mosaicism and the fate of nucleomorphs.</title>
        <authorList>
            <consortium name="DOE Joint Genome Institute"/>
            <person name="Curtis B.A."/>
            <person name="Tanifuji G."/>
            <person name="Burki F."/>
            <person name="Gruber A."/>
            <person name="Irimia M."/>
            <person name="Maruyama S."/>
            <person name="Arias M.C."/>
            <person name="Ball S.G."/>
            <person name="Gile G.H."/>
            <person name="Hirakawa Y."/>
            <person name="Hopkins J.F."/>
            <person name="Kuo A."/>
            <person name="Rensing S.A."/>
            <person name="Schmutz J."/>
            <person name="Symeonidi A."/>
            <person name="Elias M."/>
            <person name="Eveleigh R.J."/>
            <person name="Herman E.K."/>
            <person name="Klute M.J."/>
            <person name="Nakayama T."/>
            <person name="Obornik M."/>
            <person name="Reyes-Prieto A."/>
            <person name="Armbrust E.V."/>
            <person name="Aves S.J."/>
            <person name="Beiko R.G."/>
            <person name="Coutinho P."/>
            <person name="Dacks J.B."/>
            <person name="Durnford D.G."/>
            <person name="Fast N.M."/>
            <person name="Green B.R."/>
            <person name="Grisdale C.J."/>
            <person name="Hempel F."/>
            <person name="Henrissat B."/>
            <person name="Hoppner M.P."/>
            <person name="Ishida K."/>
            <person name="Kim E."/>
            <person name="Koreny L."/>
            <person name="Kroth P.G."/>
            <person name="Liu Y."/>
            <person name="Malik S.B."/>
            <person name="Maier U.G."/>
            <person name="McRose D."/>
            <person name="Mock T."/>
            <person name="Neilson J.A."/>
            <person name="Onodera N.T."/>
            <person name="Poole A.M."/>
            <person name="Pritham E.J."/>
            <person name="Richards T.A."/>
            <person name="Rocap G."/>
            <person name="Roy S.W."/>
            <person name="Sarai C."/>
            <person name="Schaack S."/>
            <person name="Shirato S."/>
            <person name="Slamovits C.H."/>
            <person name="Spencer D.F."/>
            <person name="Suzuki S."/>
            <person name="Worden A.Z."/>
            <person name="Zauner S."/>
            <person name="Barry K."/>
            <person name="Bell C."/>
            <person name="Bharti A.K."/>
            <person name="Crow J.A."/>
            <person name="Grimwood J."/>
            <person name="Kramer R."/>
            <person name="Lindquist E."/>
            <person name="Lucas S."/>
            <person name="Salamov A."/>
            <person name="McFadden G.I."/>
            <person name="Lane C.E."/>
            <person name="Keeling P.J."/>
            <person name="Gray M.W."/>
            <person name="Grigoriev I.V."/>
            <person name="Archibald J.M."/>
        </authorList>
    </citation>
    <scope>NUCLEOTIDE SEQUENCE</scope>
    <source>
        <strain evidence="4 6">CCMP2712</strain>
    </source>
</reference>
<comment type="similarity">
    <text evidence="1">Belongs to the AAR2 family.</text>
</comment>
<dbReference type="Gene3D" id="2.60.34.20">
    <property type="match status" value="1"/>
</dbReference>
<dbReference type="InterPro" id="IPR038516">
    <property type="entry name" value="AAR2_N_sf"/>
</dbReference>